<dbReference type="InterPro" id="IPR006115">
    <property type="entry name" value="6PGDH_NADP-bd"/>
</dbReference>
<keyword evidence="3" id="KW-0520">NAD</keyword>
<evidence type="ECO:0000259" key="6">
    <source>
        <dbReference type="Pfam" id="PF03446"/>
    </source>
</evidence>
<dbReference type="AlphaFoldDB" id="A0A5C8HSB7"/>
<feature type="domain" description="6-phosphogluconate dehydrogenase NADP-binding" evidence="6">
    <location>
        <begin position="3"/>
        <end position="161"/>
    </location>
</feature>
<feature type="active site" evidence="4">
    <location>
        <position position="171"/>
    </location>
</feature>
<gene>
    <name evidence="8" type="ORF">FVP74_13760</name>
</gene>
<dbReference type="Gene3D" id="3.40.50.720">
    <property type="entry name" value="NAD(P)-binding Rossmann-like Domain"/>
    <property type="match status" value="1"/>
</dbReference>
<dbReference type="PIRSF" id="PIRSF000103">
    <property type="entry name" value="HIBADH"/>
    <property type="match status" value="1"/>
</dbReference>
<dbReference type="GO" id="GO:0051287">
    <property type="term" value="F:NAD binding"/>
    <property type="evidence" value="ECO:0007669"/>
    <property type="project" value="InterPro"/>
</dbReference>
<name>A0A5C8HSB7_9MICO</name>
<dbReference type="SUPFAM" id="SSF51735">
    <property type="entry name" value="NAD(P)-binding Rossmann-fold domains"/>
    <property type="match status" value="1"/>
</dbReference>
<dbReference type="GO" id="GO:0050661">
    <property type="term" value="F:NADP binding"/>
    <property type="evidence" value="ECO:0007669"/>
    <property type="project" value="InterPro"/>
</dbReference>
<dbReference type="Pfam" id="PF03446">
    <property type="entry name" value="NAD_binding_2"/>
    <property type="match status" value="1"/>
</dbReference>
<dbReference type="GO" id="GO:0016616">
    <property type="term" value="F:oxidoreductase activity, acting on the CH-OH group of donors, NAD or NADP as acceptor"/>
    <property type="evidence" value="ECO:0007669"/>
    <property type="project" value="TreeGrafter"/>
</dbReference>
<comment type="caution">
    <text evidence="8">The sequence shown here is derived from an EMBL/GenBank/DDBJ whole genome shotgun (WGS) entry which is preliminary data.</text>
</comment>
<organism evidence="8 9">
    <name type="scientific">Microbacterium saccharophilum</name>
    <dbReference type="NCBI Taxonomy" id="1213358"/>
    <lineage>
        <taxon>Bacteria</taxon>
        <taxon>Bacillati</taxon>
        <taxon>Actinomycetota</taxon>
        <taxon>Actinomycetes</taxon>
        <taxon>Micrococcales</taxon>
        <taxon>Microbacteriaceae</taxon>
        <taxon>Microbacterium</taxon>
    </lineage>
</organism>
<dbReference type="Proteomes" id="UP000321949">
    <property type="component" value="Unassembled WGS sequence"/>
</dbReference>
<proteinExistence type="inferred from homology"/>
<dbReference type="EMBL" id="VRSX01000007">
    <property type="protein sequence ID" value="TXK08755.1"/>
    <property type="molecule type" value="Genomic_DNA"/>
</dbReference>
<dbReference type="InterPro" id="IPR015815">
    <property type="entry name" value="HIBADH-related"/>
</dbReference>
<dbReference type="InterPro" id="IPR008927">
    <property type="entry name" value="6-PGluconate_DH-like_C_sf"/>
</dbReference>
<dbReference type="Gene3D" id="1.10.1040.10">
    <property type="entry name" value="N-(1-d-carboxylethyl)-l-norvaline Dehydrogenase, domain 2"/>
    <property type="match status" value="1"/>
</dbReference>
<evidence type="ECO:0000256" key="2">
    <source>
        <dbReference type="ARBA" id="ARBA00023002"/>
    </source>
</evidence>
<dbReference type="InterPro" id="IPR013328">
    <property type="entry name" value="6PGD_dom2"/>
</dbReference>
<dbReference type="PANTHER" id="PTHR22981:SF7">
    <property type="entry name" value="3-HYDROXYISOBUTYRATE DEHYDROGENASE, MITOCHONDRIAL"/>
    <property type="match status" value="1"/>
</dbReference>
<keyword evidence="9" id="KW-1185">Reference proteome</keyword>
<dbReference type="SUPFAM" id="SSF48179">
    <property type="entry name" value="6-phosphogluconate dehydrogenase C-terminal domain-like"/>
    <property type="match status" value="1"/>
</dbReference>
<evidence type="ECO:0000313" key="9">
    <source>
        <dbReference type="Proteomes" id="UP000321949"/>
    </source>
</evidence>
<accession>A0A5C8HSB7</accession>
<dbReference type="InterPro" id="IPR036291">
    <property type="entry name" value="NAD(P)-bd_dom_sf"/>
</dbReference>
<dbReference type="RefSeq" id="WP_147050687.1">
    <property type="nucleotide sequence ID" value="NZ_BKAH01000008.1"/>
</dbReference>
<comment type="similarity">
    <text evidence="1">Belongs to the HIBADH-related family.</text>
</comment>
<dbReference type="PANTHER" id="PTHR22981">
    <property type="entry name" value="3-HYDROXYISOBUTYRATE DEHYDROGENASE-RELATED"/>
    <property type="match status" value="1"/>
</dbReference>
<feature type="domain" description="3-hydroxyisobutyrate dehydrogenase-like NAD-binding" evidence="7">
    <location>
        <begin position="165"/>
        <end position="291"/>
    </location>
</feature>
<feature type="compositionally biased region" description="Low complexity" evidence="5">
    <location>
        <begin position="306"/>
        <end position="321"/>
    </location>
</feature>
<feature type="region of interest" description="Disordered" evidence="5">
    <location>
        <begin position="295"/>
        <end position="321"/>
    </location>
</feature>
<evidence type="ECO:0000259" key="7">
    <source>
        <dbReference type="Pfam" id="PF14833"/>
    </source>
</evidence>
<reference evidence="8 9" key="1">
    <citation type="submission" date="2019-08" db="EMBL/GenBank/DDBJ databases">
        <authorList>
            <person name="Dong K."/>
        </authorList>
    </citation>
    <scope>NUCLEOTIDE SEQUENCE [LARGE SCALE GENOMIC DNA]</scope>
    <source>
        <strain evidence="8 9">K-1</strain>
    </source>
</reference>
<dbReference type="InterPro" id="IPR029154">
    <property type="entry name" value="HIBADH-like_NADP-bd"/>
</dbReference>
<keyword evidence="2" id="KW-0560">Oxidoreductase</keyword>
<protein>
    <submittedName>
        <fullName evidence="8">NAD-binding protein</fullName>
    </submittedName>
</protein>
<dbReference type="OrthoDB" id="3185659at2"/>
<dbReference type="Pfam" id="PF14833">
    <property type="entry name" value="NAD_binding_11"/>
    <property type="match status" value="1"/>
</dbReference>
<evidence type="ECO:0000313" key="8">
    <source>
        <dbReference type="EMBL" id="TXK08755.1"/>
    </source>
</evidence>
<evidence type="ECO:0000256" key="1">
    <source>
        <dbReference type="ARBA" id="ARBA00009080"/>
    </source>
</evidence>
<evidence type="ECO:0000256" key="4">
    <source>
        <dbReference type="PIRSR" id="PIRSR000103-1"/>
    </source>
</evidence>
<evidence type="ECO:0000256" key="5">
    <source>
        <dbReference type="SAM" id="MobiDB-lite"/>
    </source>
</evidence>
<evidence type="ECO:0000256" key="3">
    <source>
        <dbReference type="ARBA" id="ARBA00023027"/>
    </source>
</evidence>
<sequence length="321" mass="32624">MSTIAWIGLGHMGAPMTAHLVAAGHTVRGVDVNPAAAEAAAARGVQVVGSIREALDGADACFTSLPKPEHVRLVYGGEDGVFAHATPGTLLLDTSTVDVDTSHWCHDEAAARGLSFVDAPISGGTAGAEAHTLTFMLGGRPDDVARAADLVAPMAGNVIRCGEAGAGIAAKLVNNMMLFISVMAMSEGSQLAEQLGLDAKVFWDVASVSSGSSWAMRTWYPVPGVVEKAAANNNFEPTFSVDLARKDCGLAVQAGEATGVHLPAAELALAQLDELIAEGLGGKDCTLVAKLASPDGTLRGYDPSRDAAPAASAPTSVPASA</sequence>